<accession>A0ABQ5FP74</accession>
<gene>
    <name evidence="1" type="ORF">Tco_1016459</name>
</gene>
<reference evidence="1" key="1">
    <citation type="journal article" date="2022" name="Int. J. Mol. Sci.">
        <title>Draft Genome of Tanacetum Coccineum: Genomic Comparison of Closely Related Tanacetum-Family Plants.</title>
        <authorList>
            <person name="Yamashiro T."/>
            <person name="Shiraishi A."/>
            <person name="Nakayama K."/>
            <person name="Satake H."/>
        </authorList>
    </citation>
    <scope>NUCLEOTIDE SEQUENCE</scope>
</reference>
<protein>
    <submittedName>
        <fullName evidence="1">B-box zinc finger family protein 24</fullName>
    </submittedName>
</protein>
<organism evidence="1 2">
    <name type="scientific">Tanacetum coccineum</name>
    <dbReference type="NCBI Taxonomy" id="301880"/>
    <lineage>
        <taxon>Eukaryota</taxon>
        <taxon>Viridiplantae</taxon>
        <taxon>Streptophyta</taxon>
        <taxon>Embryophyta</taxon>
        <taxon>Tracheophyta</taxon>
        <taxon>Spermatophyta</taxon>
        <taxon>Magnoliopsida</taxon>
        <taxon>eudicotyledons</taxon>
        <taxon>Gunneridae</taxon>
        <taxon>Pentapetalae</taxon>
        <taxon>asterids</taxon>
        <taxon>campanulids</taxon>
        <taxon>Asterales</taxon>
        <taxon>Asteraceae</taxon>
        <taxon>Asteroideae</taxon>
        <taxon>Anthemideae</taxon>
        <taxon>Anthemidinae</taxon>
        <taxon>Tanacetum</taxon>
    </lineage>
</organism>
<dbReference type="EMBL" id="BQNB010017593">
    <property type="protein sequence ID" value="GJT64979.1"/>
    <property type="molecule type" value="Genomic_DNA"/>
</dbReference>
<comment type="caution">
    <text evidence="1">The sequence shown here is derived from an EMBL/GenBank/DDBJ whole genome shotgun (WGS) entry which is preliminary data.</text>
</comment>
<dbReference type="PANTHER" id="PTHR31366">
    <property type="entry name" value="UPF0739 PROTEIN C1ORF74"/>
    <property type="match status" value="1"/>
</dbReference>
<sequence>MLNKEESSSVESAVESSLAEIKWRLRPSSNRRLNTDILALCSGMRSVIMIDYGGKLPELQLRLSSFLNILLSHQQESSMFENLRVMVIEDMIYLIHLKGIAHLINSTINKQFQLHYVDLQHDPPQMVTEIESSTVGAQFLSLQKLFSSVFCDSTSNVQVPATNQASDVIDLSHFMQDTLVTLPTLNGNSSSSKRPPEEELMSSFSVPYDLSIDGESEVWAEAFLAHMKERWEGCKHVWGSLRMEVSATYPQAIAL</sequence>
<proteinExistence type="predicted"/>
<dbReference type="Proteomes" id="UP001151760">
    <property type="component" value="Unassembled WGS sequence"/>
</dbReference>
<evidence type="ECO:0000313" key="1">
    <source>
        <dbReference type="EMBL" id="GJT64979.1"/>
    </source>
</evidence>
<keyword evidence="2" id="KW-1185">Reference proteome</keyword>
<dbReference type="InterPro" id="IPR027850">
    <property type="entry name" value="DUF4504"/>
</dbReference>
<evidence type="ECO:0000313" key="2">
    <source>
        <dbReference type="Proteomes" id="UP001151760"/>
    </source>
</evidence>
<dbReference type="Pfam" id="PF14953">
    <property type="entry name" value="DUF4504"/>
    <property type="match status" value="2"/>
</dbReference>
<dbReference type="PANTHER" id="PTHR31366:SF2">
    <property type="entry name" value="UPF0739 PROTEIN C1ORF74"/>
    <property type="match status" value="1"/>
</dbReference>
<name>A0ABQ5FP74_9ASTR</name>
<reference evidence="1" key="2">
    <citation type="submission" date="2022-01" db="EMBL/GenBank/DDBJ databases">
        <authorList>
            <person name="Yamashiro T."/>
            <person name="Shiraishi A."/>
            <person name="Satake H."/>
            <person name="Nakayama K."/>
        </authorList>
    </citation>
    <scope>NUCLEOTIDE SEQUENCE</scope>
</reference>